<name>A0AC60PX71_IXOPE</name>
<reference evidence="1 2" key="1">
    <citation type="journal article" date="2020" name="Cell">
        <title>Large-Scale Comparative Analyses of Tick Genomes Elucidate Their Genetic Diversity and Vector Capacities.</title>
        <authorList>
            <consortium name="Tick Genome and Microbiome Consortium (TIGMIC)"/>
            <person name="Jia N."/>
            <person name="Wang J."/>
            <person name="Shi W."/>
            <person name="Du L."/>
            <person name="Sun Y."/>
            <person name="Zhan W."/>
            <person name="Jiang J.F."/>
            <person name="Wang Q."/>
            <person name="Zhang B."/>
            <person name="Ji P."/>
            <person name="Bell-Sakyi L."/>
            <person name="Cui X.M."/>
            <person name="Yuan T.T."/>
            <person name="Jiang B.G."/>
            <person name="Yang W.F."/>
            <person name="Lam T.T."/>
            <person name="Chang Q.C."/>
            <person name="Ding S.J."/>
            <person name="Wang X.J."/>
            <person name="Zhu J.G."/>
            <person name="Ruan X.D."/>
            <person name="Zhao L."/>
            <person name="Wei J.T."/>
            <person name="Ye R.Z."/>
            <person name="Que T.C."/>
            <person name="Du C.H."/>
            <person name="Zhou Y.H."/>
            <person name="Cheng J.X."/>
            <person name="Dai P.F."/>
            <person name="Guo W.B."/>
            <person name="Han X.H."/>
            <person name="Huang E.J."/>
            <person name="Li L.F."/>
            <person name="Wei W."/>
            <person name="Gao Y.C."/>
            <person name="Liu J.Z."/>
            <person name="Shao H.Z."/>
            <person name="Wang X."/>
            <person name="Wang C.C."/>
            <person name="Yang T.C."/>
            <person name="Huo Q.B."/>
            <person name="Li W."/>
            <person name="Chen H.Y."/>
            <person name="Chen S.E."/>
            <person name="Zhou L.G."/>
            <person name="Ni X.B."/>
            <person name="Tian J.H."/>
            <person name="Sheng Y."/>
            <person name="Liu T."/>
            <person name="Pan Y.S."/>
            <person name="Xia L.Y."/>
            <person name="Li J."/>
            <person name="Zhao F."/>
            <person name="Cao W.C."/>
        </authorList>
    </citation>
    <scope>NUCLEOTIDE SEQUENCE [LARGE SCALE GENOMIC DNA]</scope>
    <source>
        <strain evidence="1">Iper-2018</strain>
    </source>
</reference>
<evidence type="ECO:0000313" key="2">
    <source>
        <dbReference type="Proteomes" id="UP000805193"/>
    </source>
</evidence>
<comment type="caution">
    <text evidence="1">The sequence shown here is derived from an EMBL/GenBank/DDBJ whole genome shotgun (WGS) entry which is preliminary data.</text>
</comment>
<sequence>MSTHDNDTMESDDGKYEAVHGKKRRKTCPSKALQDGANLQVGCTVLHTPTDNQKIDSLSKFRLTDFLNNAAPGMVTVVRVNKARNILAVDVKRPAFKAELLKVTKLCTVPVRAYLPREHSGSFGVLRDIDPDYSENDIKTQLQSSIGIVEVKRLGKTSPLLDLTKYCSERADFAGVQVRTRRKDIVIVSAYIHPLGKWRPHVLAEMREELGTDKDILIGGDFNAHNESWGDGKTTARGRRLQKLLDTTNFEEIGTGTPTFLRTDTQQSVIDLTFTAGTLGPLRATPQPDGWGSDHTPITLRKKGTKRRSHLSSLRASGQPLTTRAMAEALRLATHTVSVTTNRPNPDLEWLELRAKRRQAQRRVKRTRVPEDKVTREHKRMENGKELDMQTGTKTPHHRHGHQAAYYHTSCDRTHRGRTTQYPEDLHLHELKRALASLPRKKSAPKPDGVTNQALRNLEEDALPDLLAYLNEVWTTACLPADWKMATVVPLLKPGKPSDQPNSYRPIALTSCVGKLLERIILCRLVHHLEIVGGLPECYAGFRRGRCTADAIADLVTALEDGKARHRTTGVVLLDISKVFDAVEHNSIVTELKRLGIGGRMLAFIRAFLEGREAQVSAAGVCSTVRRMTRGVPKGSVLSPLLFSVALAALPQAARIGERTNRPVHMAVYAEDIAIWAADRGCCRKNVQNELQRALDNIYYFLTTLGLTLSAAKSVALLNAPHRTYKFTLSLQIAGTPVPIVKQATYLGLKLDDRVSWQPAVSTVLNNNKKTTSILRILGG</sequence>
<dbReference type="Proteomes" id="UP000805193">
    <property type="component" value="Unassembled WGS sequence"/>
</dbReference>
<gene>
    <name evidence="1" type="ORF">HPB47_026989</name>
</gene>
<organism evidence="1 2">
    <name type="scientific">Ixodes persulcatus</name>
    <name type="common">Taiga tick</name>
    <dbReference type="NCBI Taxonomy" id="34615"/>
    <lineage>
        <taxon>Eukaryota</taxon>
        <taxon>Metazoa</taxon>
        <taxon>Ecdysozoa</taxon>
        <taxon>Arthropoda</taxon>
        <taxon>Chelicerata</taxon>
        <taxon>Arachnida</taxon>
        <taxon>Acari</taxon>
        <taxon>Parasitiformes</taxon>
        <taxon>Ixodida</taxon>
        <taxon>Ixodoidea</taxon>
        <taxon>Ixodidae</taxon>
        <taxon>Ixodinae</taxon>
        <taxon>Ixodes</taxon>
    </lineage>
</organism>
<proteinExistence type="predicted"/>
<accession>A0AC60PX71</accession>
<protein>
    <submittedName>
        <fullName evidence="1">Uncharacterized protein</fullName>
    </submittedName>
</protein>
<evidence type="ECO:0000313" key="1">
    <source>
        <dbReference type="EMBL" id="KAG0425864.1"/>
    </source>
</evidence>
<keyword evidence="2" id="KW-1185">Reference proteome</keyword>
<dbReference type="EMBL" id="JABSTQ010009791">
    <property type="protein sequence ID" value="KAG0425864.1"/>
    <property type="molecule type" value="Genomic_DNA"/>
</dbReference>